<dbReference type="InterPro" id="IPR032675">
    <property type="entry name" value="LRR_dom_sf"/>
</dbReference>
<sequence>MKSVITILFLFIALQSSAQKIKFKDANLKKALIELGYDFNKNAEIEKAEIDTVSILKVSKRNISSLDDLVHFENLRVVHAMTNNITNINVFFGNSTIEELYIGENKLGPKLVLKDMPNLRGVYAFRNELKDVEFSGNLNKMRSLYLQGNLFVHLDVHNLPNLESLQLFECDQLRTVDISKDTKLRQFFLLDSKVVNVAWKNQDVKTIFIERKAETEVPTQHDSIKTAPTFKVKEGVKVKTK</sequence>
<evidence type="ECO:0008006" key="5">
    <source>
        <dbReference type="Google" id="ProtNLM"/>
    </source>
</evidence>
<accession>A0ABP8LFZ4</accession>
<evidence type="ECO:0000313" key="3">
    <source>
        <dbReference type="EMBL" id="GAA4428966.1"/>
    </source>
</evidence>
<keyword evidence="2" id="KW-0677">Repeat</keyword>
<comment type="caution">
    <text evidence="3">The sequence shown here is derived from an EMBL/GenBank/DDBJ whole genome shotgun (WGS) entry which is preliminary data.</text>
</comment>
<dbReference type="PANTHER" id="PTHR47566:SF1">
    <property type="entry name" value="PROTEIN NUD1"/>
    <property type="match status" value="1"/>
</dbReference>
<dbReference type="InterPro" id="IPR052574">
    <property type="entry name" value="CDIRP"/>
</dbReference>
<keyword evidence="1" id="KW-0433">Leucine-rich repeat</keyword>
<dbReference type="EMBL" id="BAABHC010000005">
    <property type="protein sequence ID" value="GAA4428966.1"/>
    <property type="molecule type" value="Genomic_DNA"/>
</dbReference>
<keyword evidence="4" id="KW-1185">Reference proteome</keyword>
<evidence type="ECO:0000256" key="1">
    <source>
        <dbReference type="ARBA" id="ARBA00022614"/>
    </source>
</evidence>
<evidence type="ECO:0000313" key="4">
    <source>
        <dbReference type="Proteomes" id="UP001500552"/>
    </source>
</evidence>
<dbReference type="RefSeq" id="WP_345157809.1">
    <property type="nucleotide sequence ID" value="NZ_BAABHC010000005.1"/>
</dbReference>
<organism evidence="3 4">
    <name type="scientific">Pontibacter saemangeumensis</name>
    <dbReference type="NCBI Taxonomy" id="1084525"/>
    <lineage>
        <taxon>Bacteria</taxon>
        <taxon>Pseudomonadati</taxon>
        <taxon>Bacteroidota</taxon>
        <taxon>Cytophagia</taxon>
        <taxon>Cytophagales</taxon>
        <taxon>Hymenobacteraceae</taxon>
        <taxon>Pontibacter</taxon>
    </lineage>
</organism>
<dbReference type="PANTHER" id="PTHR47566">
    <property type="match status" value="1"/>
</dbReference>
<evidence type="ECO:0000256" key="2">
    <source>
        <dbReference type="ARBA" id="ARBA00022737"/>
    </source>
</evidence>
<dbReference type="Proteomes" id="UP001500552">
    <property type="component" value="Unassembled WGS sequence"/>
</dbReference>
<name>A0ABP8LFZ4_9BACT</name>
<reference evidence="4" key="1">
    <citation type="journal article" date="2019" name="Int. J. Syst. Evol. Microbiol.">
        <title>The Global Catalogue of Microorganisms (GCM) 10K type strain sequencing project: providing services to taxonomists for standard genome sequencing and annotation.</title>
        <authorList>
            <consortium name="The Broad Institute Genomics Platform"/>
            <consortium name="The Broad Institute Genome Sequencing Center for Infectious Disease"/>
            <person name="Wu L."/>
            <person name="Ma J."/>
        </authorList>
    </citation>
    <scope>NUCLEOTIDE SEQUENCE [LARGE SCALE GENOMIC DNA]</scope>
    <source>
        <strain evidence="4">JCM 17926</strain>
    </source>
</reference>
<dbReference type="Gene3D" id="3.80.10.10">
    <property type="entry name" value="Ribonuclease Inhibitor"/>
    <property type="match status" value="1"/>
</dbReference>
<proteinExistence type="predicted"/>
<gene>
    <name evidence="3" type="ORF">GCM10023188_13770</name>
</gene>
<dbReference type="SUPFAM" id="SSF52058">
    <property type="entry name" value="L domain-like"/>
    <property type="match status" value="1"/>
</dbReference>
<protein>
    <recommendedName>
        <fullName evidence="5">Leucine-rich repeat domain-containing protein</fullName>
    </recommendedName>
</protein>